<organism evidence="3 4">
    <name type="scientific">Luteimicrobium subarcticum</name>
    <dbReference type="NCBI Taxonomy" id="620910"/>
    <lineage>
        <taxon>Bacteria</taxon>
        <taxon>Bacillati</taxon>
        <taxon>Actinomycetota</taxon>
        <taxon>Actinomycetes</taxon>
        <taxon>Micrococcales</taxon>
        <taxon>Luteimicrobium</taxon>
    </lineage>
</organism>
<proteinExistence type="predicted"/>
<sequence>MTTLDDAVARLEDSEQLDALTRLFDRVAATIPHGAVDDLLRGKPLGHALHPSLTDLPIGFWTSATVLDLVGGERSRHAARLLVGLGLLSAAPTALAGFADWRRTGTAARRVGAVHAVANEVAVSCYALSWLARGRGRHGLGVLTGLVGATAASVGGLLGGHLTLAMGEPAGD</sequence>
<dbReference type="EMBL" id="PGTZ01000009">
    <property type="protein sequence ID" value="PJI91121.1"/>
    <property type="molecule type" value="Genomic_DNA"/>
</dbReference>
<evidence type="ECO:0000256" key="1">
    <source>
        <dbReference type="SAM" id="Phobius"/>
    </source>
</evidence>
<dbReference type="RefSeq" id="WP_100350503.1">
    <property type="nucleotide sequence ID" value="NZ_PGTZ01000009.1"/>
</dbReference>
<keyword evidence="1" id="KW-1133">Transmembrane helix</keyword>
<keyword evidence="1" id="KW-0812">Transmembrane</keyword>
<accession>A0A2M8WJK8</accession>
<feature type="transmembrane region" description="Helical" evidence="1">
    <location>
        <begin position="139"/>
        <end position="159"/>
    </location>
</feature>
<dbReference type="Proteomes" id="UP000231586">
    <property type="component" value="Unassembled WGS sequence"/>
</dbReference>
<evidence type="ECO:0000313" key="4">
    <source>
        <dbReference type="Proteomes" id="UP000231586"/>
    </source>
</evidence>
<name>A0A2M8WJK8_9MICO</name>
<evidence type="ECO:0000259" key="2">
    <source>
        <dbReference type="Pfam" id="PF09990"/>
    </source>
</evidence>
<keyword evidence="1" id="KW-0472">Membrane</keyword>
<comment type="caution">
    <text evidence="3">The sequence shown here is derived from an EMBL/GenBank/DDBJ whole genome shotgun (WGS) entry which is preliminary data.</text>
</comment>
<dbReference type="Pfam" id="PF09990">
    <property type="entry name" value="DUF2231"/>
    <property type="match status" value="1"/>
</dbReference>
<reference evidence="3 4" key="1">
    <citation type="submission" date="2017-11" db="EMBL/GenBank/DDBJ databases">
        <title>Genomic Encyclopedia of Archaeal and Bacterial Type Strains, Phase II (KMG-II): From Individual Species to Whole Genera.</title>
        <authorList>
            <person name="Goeker M."/>
        </authorList>
    </citation>
    <scope>NUCLEOTIDE SEQUENCE [LARGE SCALE GENOMIC DNA]</scope>
    <source>
        <strain evidence="3 4">DSM 22413</strain>
    </source>
</reference>
<dbReference type="AlphaFoldDB" id="A0A2M8WJK8"/>
<evidence type="ECO:0000313" key="3">
    <source>
        <dbReference type="EMBL" id="PJI91121.1"/>
    </source>
</evidence>
<protein>
    <submittedName>
        <fullName evidence="3">Putative membrane protein</fullName>
    </submittedName>
</protein>
<feature type="domain" description="DUF2231" evidence="2">
    <location>
        <begin position="46"/>
        <end position="165"/>
    </location>
</feature>
<feature type="transmembrane region" description="Helical" evidence="1">
    <location>
        <begin position="81"/>
        <end position="99"/>
    </location>
</feature>
<keyword evidence="4" id="KW-1185">Reference proteome</keyword>
<dbReference type="InterPro" id="IPR019251">
    <property type="entry name" value="DUF2231_TM"/>
</dbReference>
<feature type="transmembrane region" description="Helical" evidence="1">
    <location>
        <begin position="111"/>
        <end position="132"/>
    </location>
</feature>
<dbReference type="OrthoDB" id="9795104at2"/>
<gene>
    <name evidence="3" type="ORF">CLV34_2388</name>
</gene>